<feature type="transmembrane region" description="Helical" evidence="1">
    <location>
        <begin position="12"/>
        <end position="34"/>
    </location>
</feature>
<evidence type="ECO:0000313" key="2">
    <source>
        <dbReference type="EMBL" id="CAG9175548.1"/>
    </source>
</evidence>
<dbReference type="RefSeq" id="WP_224080570.1">
    <property type="nucleotide sequence ID" value="NZ_CAJZAI010000006.1"/>
</dbReference>
<accession>A0ABN7YQT0</accession>
<comment type="caution">
    <text evidence="2">The sequence shown here is derived from an EMBL/GenBank/DDBJ whole genome shotgun (WGS) entry which is preliminary data.</text>
</comment>
<reference evidence="2 3" key="1">
    <citation type="submission" date="2021-08" db="EMBL/GenBank/DDBJ databases">
        <authorList>
            <person name="Peeters C."/>
        </authorList>
    </citation>
    <scope>NUCLEOTIDE SEQUENCE [LARGE SCALE GENOMIC DNA]</scope>
    <source>
        <strain evidence="2 3">LMG 23992</strain>
    </source>
</reference>
<feature type="transmembrane region" description="Helical" evidence="1">
    <location>
        <begin position="174"/>
        <end position="191"/>
    </location>
</feature>
<feature type="transmembrane region" description="Helical" evidence="1">
    <location>
        <begin position="145"/>
        <end position="165"/>
    </location>
</feature>
<feature type="transmembrane region" description="Helical" evidence="1">
    <location>
        <begin position="299"/>
        <end position="319"/>
    </location>
</feature>
<sequence>MSKNQAWTIRELIFAALVIAFVLFMHGAVPFLMVPTLGQAVWSMGFAQSMAGGAPFDFYAHDFGVPRSAAIAFGLAGAWPASLLIRLGLQPADAYSGMVALWLGLAMFSAYRIGRRFGATRSSALLGGLTWMTMPIIWAHAGYSLLSVGIALLSYYFLAAIRLFLIEDGATTRIAPTAITLYFTATIVSVFMDGYTFMMFATGSSILLLYSFITRPAIRLPLTMIAIPIHVISFSLAYFLFSTYVGRSSFEAHSLDSFRGWGLDISFLVAPTKGVLWLPDLMNLSLKRTNGFYFGDESVWMTTFASPALVIGVLAWHHIRHQIKISTGVLIVAIFGFYMALGPSLKVNSMKPESLQLSYPREQSAQMPAEFAVIPTGNAWISENLPGFNVMRASYRWSALGIFALWLLIIICISRTERRNRAIFLLALSSITLINLPDLQKRIRAGIDYRSMFQQIDHELVDELRKYVTSGEMTAFVPWGNDFIANYLAPRVGFKTFNIGGDKNLATAQRNWPSEMNALGGELDAAKAQMAAKMLVDGTVDVVILPYFHMLWSSHLWPCVAETSAQLSVEQQESFRSLPRFLCPIDRRNELRPFVIALRDFSYLEITETSLFSTIRLRPEFAGVENRQALMREIFRKINYPISADDRFNENHYVLREGWHSPEAHRVWSQSAGKLTLPVPTDCEVKHCDAVLTFVAFGASKKRPVSVIFGSSDPMWQWNARIVATSSEAMEVKIPLLGAIRSRDILISIPNATSPLALNVSSDARVLGIALQRIDLAKY</sequence>
<name>A0ABN7YQT0_9BURK</name>
<feature type="transmembrane region" description="Helical" evidence="1">
    <location>
        <begin position="325"/>
        <end position="341"/>
    </location>
</feature>
<protein>
    <submittedName>
        <fullName evidence="2">Uncharacterized protein</fullName>
    </submittedName>
</protein>
<feature type="transmembrane region" description="Helical" evidence="1">
    <location>
        <begin position="422"/>
        <end position="439"/>
    </location>
</feature>
<feature type="transmembrane region" description="Helical" evidence="1">
    <location>
        <begin position="397"/>
        <end position="416"/>
    </location>
</feature>
<feature type="transmembrane region" description="Helical" evidence="1">
    <location>
        <begin position="197"/>
        <end position="213"/>
    </location>
</feature>
<proteinExistence type="predicted"/>
<feature type="transmembrane region" description="Helical" evidence="1">
    <location>
        <begin position="70"/>
        <end position="88"/>
    </location>
</feature>
<feature type="transmembrane region" description="Helical" evidence="1">
    <location>
        <begin position="220"/>
        <end position="241"/>
    </location>
</feature>
<dbReference type="EMBL" id="CAJZAI010000006">
    <property type="protein sequence ID" value="CAG9175548.1"/>
    <property type="molecule type" value="Genomic_DNA"/>
</dbReference>
<keyword evidence="3" id="KW-1185">Reference proteome</keyword>
<keyword evidence="1" id="KW-0472">Membrane</keyword>
<feature type="transmembrane region" description="Helical" evidence="1">
    <location>
        <begin position="94"/>
        <end position="111"/>
    </location>
</feature>
<gene>
    <name evidence="2" type="ORF">LMG23992_02986</name>
</gene>
<keyword evidence="1" id="KW-1133">Transmembrane helix</keyword>
<evidence type="ECO:0000256" key="1">
    <source>
        <dbReference type="SAM" id="Phobius"/>
    </source>
</evidence>
<organism evidence="2 3">
    <name type="scientific">Cupriavidus laharis</name>
    <dbReference type="NCBI Taxonomy" id="151654"/>
    <lineage>
        <taxon>Bacteria</taxon>
        <taxon>Pseudomonadati</taxon>
        <taxon>Pseudomonadota</taxon>
        <taxon>Betaproteobacteria</taxon>
        <taxon>Burkholderiales</taxon>
        <taxon>Burkholderiaceae</taxon>
        <taxon>Cupriavidus</taxon>
    </lineage>
</organism>
<keyword evidence="1" id="KW-0812">Transmembrane</keyword>
<dbReference type="Proteomes" id="UP000727654">
    <property type="component" value="Unassembled WGS sequence"/>
</dbReference>
<evidence type="ECO:0000313" key="3">
    <source>
        <dbReference type="Proteomes" id="UP000727654"/>
    </source>
</evidence>